<dbReference type="PROSITE" id="PS51257">
    <property type="entry name" value="PROKAR_LIPOPROTEIN"/>
    <property type="match status" value="1"/>
</dbReference>
<reference evidence="1" key="1">
    <citation type="journal article" date="2015" name="Nature">
        <title>Complex archaea that bridge the gap between prokaryotes and eukaryotes.</title>
        <authorList>
            <person name="Spang A."/>
            <person name="Saw J.H."/>
            <person name="Jorgensen S.L."/>
            <person name="Zaremba-Niedzwiedzka K."/>
            <person name="Martijn J."/>
            <person name="Lind A.E."/>
            <person name="van Eijk R."/>
            <person name="Schleper C."/>
            <person name="Guy L."/>
            <person name="Ettema T.J."/>
        </authorList>
    </citation>
    <scope>NUCLEOTIDE SEQUENCE</scope>
</reference>
<feature type="non-terminal residue" evidence="1">
    <location>
        <position position="56"/>
    </location>
</feature>
<organism evidence="1">
    <name type="scientific">marine sediment metagenome</name>
    <dbReference type="NCBI Taxonomy" id="412755"/>
    <lineage>
        <taxon>unclassified sequences</taxon>
        <taxon>metagenomes</taxon>
        <taxon>ecological metagenomes</taxon>
    </lineage>
</organism>
<proteinExistence type="predicted"/>
<protein>
    <recommendedName>
        <fullName evidence="2">Lipoprotein</fullName>
    </recommendedName>
</protein>
<evidence type="ECO:0008006" key="2">
    <source>
        <dbReference type="Google" id="ProtNLM"/>
    </source>
</evidence>
<dbReference type="AlphaFoldDB" id="A0A0F9E4H5"/>
<gene>
    <name evidence="1" type="ORF">LCGC14_2120500</name>
</gene>
<comment type="caution">
    <text evidence="1">The sequence shown here is derived from an EMBL/GenBank/DDBJ whole genome shotgun (WGS) entry which is preliminary data.</text>
</comment>
<sequence>MKATRLLTAVFLALGLIGCPHNEYTLEVKPDQDVLVRTLHVTRVADDQLKQANYSA</sequence>
<accession>A0A0F9E4H5</accession>
<name>A0A0F9E4H5_9ZZZZ</name>
<dbReference type="EMBL" id="LAZR01026393">
    <property type="protein sequence ID" value="KKL68888.1"/>
    <property type="molecule type" value="Genomic_DNA"/>
</dbReference>
<evidence type="ECO:0000313" key="1">
    <source>
        <dbReference type="EMBL" id="KKL68888.1"/>
    </source>
</evidence>